<dbReference type="AlphaFoldDB" id="A0A1H3XR24"/>
<dbReference type="Gene3D" id="3.40.50.720">
    <property type="entry name" value="NAD(P)-binding Rossmann-like Domain"/>
    <property type="match status" value="1"/>
</dbReference>
<dbReference type="PRINTS" id="PR00080">
    <property type="entry name" value="SDRFAMILY"/>
</dbReference>
<dbReference type="EMBL" id="FNQY01000006">
    <property type="protein sequence ID" value="SEA01849.1"/>
    <property type="molecule type" value="Genomic_DNA"/>
</dbReference>
<evidence type="ECO:0000313" key="6">
    <source>
        <dbReference type="Proteomes" id="UP000199041"/>
    </source>
</evidence>
<dbReference type="PANTHER" id="PTHR43490:SF99">
    <property type="entry name" value="SHORT-CHAIN DEHYDROGENASE_REDUCTASE"/>
    <property type="match status" value="1"/>
</dbReference>
<keyword evidence="2" id="KW-0521">NADP</keyword>
<name>A0A1H3XR24_9BACT</name>
<gene>
    <name evidence="5" type="ORF">SAMN05192529_10665</name>
</gene>
<dbReference type="InterPro" id="IPR002347">
    <property type="entry name" value="SDR_fam"/>
</dbReference>
<dbReference type="InterPro" id="IPR020904">
    <property type="entry name" value="Sc_DH/Rdtase_CS"/>
</dbReference>
<dbReference type="Pfam" id="PF00106">
    <property type="entry name" value="adh_short"/>
    <property type="match status" value="1"/>
</dbReference>
<dbReference type="GO" id="GO:0016491">
    <property type="term" value="F:oxidoreductase activity"/>
    <property type="evidence" value="ECO:0007669"/>
    <property type="project" value="UniProtKB-KW"/>
</dbReference>
<dbReference type="PRINTS" id="PR00081">
    <property type="entry name" value="GDHRDH"/>
</dbReference>
<dbReference type="PANTHER" id="PTHR43490">
    <property type="entry name" value="(+)-NEOMENTHOL DEHYDROGENASE"/>
    <property type="match status" value="1"/>
</dbReference>
<protein>
    <submittedName>
        <fullName evidence="5">NAD(P)-dependent dehydrogenase, short-chain alcohol dehydrogenase family</fullName>
    </submittedName>
</protein>
<accession>A0A1H3XR24</accession>
<proteinExistence type="inferred from homology"/>
<dbReference type="Proteomes" id="UP000199041">
    <property type="component" value="Unassembled WGS sequence"/>
</dbReference>
<reference evidence="5 6" key="1">
    <citation type="submission" date="2016-10" db="EMBL/GenBank/DDBJ databases">
        <authorList>
            <person name="de Groot N.N."/>
        </authorList>
    </citation>
    <scope>NUCLEOTIDE SEQUENCE [LARGE SCALE GENOMIC DNA]</scope>
    <source>
        <strain evidence="5 6">Vu-144</strain>
    </source>
</reference>
<comment type="similarity">
    <text evidence="1 4">Belongs to the short-chain dehydrogenases/reductases (SDR) family.</text>
</comment>
<dbReference type="PROSITE" id="PS00061">
    <property type="entry name" value="ADH_SHORT"/>
    <property type="match status" value="1"/>
</dbReference>
<dbReference type="InterPro" id="IPR036291">
    <property type="entry name" value="NAD(P)-bd_dom_sf"/>
</dbReference>
<dbReference type="RefSeq" id="WP_091395575.1">
    <property type="nucleotide sequence ID" value="NZ_FNQY01000006.1"/>
</dbReference>
<organism evidence="5 6">
    <name type="scientific">Arachidicoccus rhizosphaerae</name>
    <dbReference type="NCBI Taxonomy" id="551991"/>
    <lineage>
        <taxon>Bacteria</taxon>
        <taxon>Pseudomonadati</taxon>
        <taxon>Bacteroidota</taxon>
        <taxon>Chitinophagia</taxon>
        <taxon>Chitinophagales</taxon>
        <taxon>Chitinophagaceae</taxon>
        <taxon>Arachidicoccus</taxon>
    </lineage>
</organism>
<keyword evidence="6" id="KW-1185">Reference proteome</keyword>
<evidence type="ECO:0000256" key="2">
    <source>
        <dbReference type="ARBA" id="ARBA00022857"/>
    </source>
</evidence>
<evidence type="ECO:0000256" key="4">
    <source>
        <dbReference type="RuleBase" id="RU000363"/>
    </source>
</evidence>
<evidence type="ECO:0000313" key="5">
    <source>
        <dbReference type="EMBL" id="SEA01849.1"/>
    </source>
</evidence>
<dbReference type="SUPFAM" id="SSF51735">
    <property type="entry name" value="NAD(P)-binding Rossmann-fold domains"/>
    <property type="match status" value="1"/>
</dbReference>
<dbReference type="STRING" id="551991.SAMN05192529_10665"/>
<evidence type="ECO:0000256" key="1">
    <source>
        <dbReference type="ARBA" id="ARBA00006484"/>
    </source>
</evidence>
<dbReference type="OrthoDB" id="5786478at2"/>
<sequence length="241" mass="25321">MKTVLITGANQGIGLAAAKILALDNDKYHVYIGSRDRAKGAVAVAALQEAGARHISLLQIDVTGTDSIHSAAQVVAAEAGALDILINNAAIAGDKDQSIHQGALSNLRVLFETNFFGAVQVTQAFLPLLEKAPLPVIVNVSSELGSLHTHLATDSANYLNYDAYSASKTALNALSVLLAGQLKNKAFKINSVTPGYTATNLNNYQGFNTVEEAAKVIVQYATIDQNGPTGGFFSRQGAVPW</sequence>
<keyword evidence="3" id="KW-0560">Oxidoreductase</keyword>
<evidence type="ECO:0000256" key="3">
    <source>
        <dbReference type="ARBA" id="ARBA00023002"/>
    </source>
</evidence>